<feature type="binding site" evidence="5">
    <location>
        <position position="610"/>
    </location>
    <ligand>
        <name>AMP</name>
        <dbReference type="ChEBI" id="CHEBI:456215"/>
    </ligand>
</feature>
<gene>
    <name evidence="10" type="ORF">CRM22_010119</name>
</gene>
<dbReference type="InterPro" id="IPR003607">
    <property type="entry name" value="HD/PDEase_dom"/>
</dbReference>
<sequence length="709" mass="81022">MSKIQYTNQTRTGTNMCEQRRRNWQMQVSQQKATLTAGSCVMPQSSRGGWWRNTISHCPPHQHERTSFTPSVDALPESGSAALDKRTDGGGNMARRQSFLYHTEPLIDRPGPKTERFGPTLERGDSHYVTPFAQVLSILKHAHTILAHYSKQIDKFKHGSNRQEPIEEDVEAHQTEMEDHSKSVTAEELERVIRDFDWCLEVLESLQCKRSVSSLARAKFCRILSRELSTSLSFSDGVAGMPVNEEQDEAKDSENPSCTPHTGSSKQRINKFRPYLSKRTGTSNPHNISTSSSQVTDYIYKTFVEDDGVLELEYNIQLEEETSTEPCRQEHLNGAVEESQPTEIDTQKPNAAEPSVPDSGLLDIQVLKNLWMKESKFDVEPLVQFVEQNKQSPSPDLFLLDRLSDHCPLSTFGLHLLLDRGILANFSIPIPQMYHFLQRAERLYRVDAPFHNSIHATDVLHTMDKLFCFNDLQSMFSDLEVFSTLFACIIHDIDHPAVTNQYLINTNNELAILYNDKSVLENHHLYIGFDLLHSEPQVDITKHLTTVQRQLFRRIVISLVLATDMSKHMTLLADLKTMVESQRASGSNEIKLDTLGVRIQILECLVHAADLSNPTKPLNIYRQWVERITEELFQQGDREREAGLEISPMCDRHTSCVPSSQVSFIDYIVYPLWETLSDLMHPDARQLLDNIQANREWYANLRKESKEAD</sequence>
<feature type="binding site" evidence="5">
    <location>
        <position position="661"/>
    </location>
    <ligand>
        <name>AMP</name>
        <dbReference type="ChEBI" id="CHEBI:456215"/>
    </ligand>
</feature>
<dbReference type="PANTHER" id="PTHR11347">
    <property type="entry name" value="CYCLIC NUCLEOTIDE PHOSPHODIESTERASE"/>
    <property type="match status" value="1"/>
</dbReference>
<dbReference type="GO" id="GO:0046872">
    <property type="term" value="F:metal ion binding"/>
    <property type="evidence" value="ECO:0007669"/>
    <property type="project" value="UniProtKB-KW"/>
</dbReference>
<dbReference type="CDD" id="cd00077">
    <property type="entry name" value="HDc"/>
    <property type="match status" value="1"/>
</dbReference>
<comment type="cofactor">
    <cofactor evidence="7">
        <name>a divalent metal cation</name>
        <dbReference type="ChEBI" id="CHEBI:60240"/>
    </cofactor>
    <text evidence="7">Binds 2 divalent metal cations per subunit. Site 1 may preferentially bind zinc ions, while site 2 has a preference for magnesium and/or manganese ions.</text>
</comment>
<dbReference type="InterPro" id="IPR023088">
    <property type="entry name" value="PDEase"/>
</dbReference>
<evidence type="ECO:0000256" key="2">
    <source>
        <dbReference type="ARBA" id="ARBA00022801"/>
    </source>
</evidence>
<dbReference type="InterPro" id="IPR023174">
    <property type="entry name" value="PDEase_CS"/>
</dbReference>
<dbReference type="OrthoDB" id="189220at2759"/>
<dbReference type="SUPFAM" id="SSF109604">
    <property type="entry name" value="HD-domain/PDEase-like"/>
    <property type="match status" value="1"/>
</dbReference>
<feature type="binding site" evidence="6">
    <location>
        <position position="492"/>
    </location>
    <ligand>
        <name>Zn(2+)</name>
        <dbReference type="ChEBI" id="CHEBI:29105"/>
        <label>1</label>
    </ligand>
</feature>
<comment type="similarity">
    <text evidence="7">Belongs to the cyclic nucleotide phosphodiesterase family.</text>
</comment>
<dbReference type="PROSITE" id="PS00126">
    <property type="entry name" value="PDEASE_I_1"/>
    <property type="match status" value="1"/>
</dbReference>
<dbReference type="STRING" id="147828.A0A4S2L258"/>
<dbReference type="InterPro" id="IPR036971">
    <property type="entry name" value="PDEase_catalytic_dom_sf"/>
</dbReference>
<name>A0A4S2L258_OPIFE</name>
<evidence type="ECO:0000256" key="1">
    <source>
        <dbReference type="ARBA" id="ARBA00022723"/>
    </source>
</evidence>
<dbReference type="GO" id="GO:0004114">
    <property type="term" value="F:3',5'-cyclic-nucleotide phosphodiesterase activity"/>
    <property type="evidence" value="ECO:0007669"/>
    <property type="project" value="InterPro"/>
</dbReference>
<dbReference type="InterPro" id="IPR002073">
    <property type="entry name" value="PDEase_catalytic_dom"/>
</dbReference>
<protein>
    <recommendedName>
        <fullName evidence="7">Phosphodiesterase</fullName>
        <ecNumber evidence="7">3.1.4.-</ecNumber>
    </recommendedName>
</protein>
<evidence type="ECO:0000313" key="11">
    <source>
        <dbReference type="Proteomes" id="UP000308267"/>
    </source>
</evidence>
<dbReference type="Pfam" id="PF00233">
    <property type="entry name" value="PDEase_I"/>
    <property type="match status" value="1"/>
</dbReference>
<keyword evidence="2 7" id="KW-0378">Hydrolase</keyword>
<comment type="caution">
    <text evidence="10">The sequence shown here is derived from an EMBL/GenBank/DDBJ whole genome shotgun (WGS) entry which is preliminary data.</text>
</comment>
<dbReference type="SMART" id="SM00471">
    <property type="entry name" value="HDc"/>
    <property type="match status" value="1"/>
</dbReference>
<organism evidence="10 11">
    <name type="scientific">Opisthorchis felineus</name>
    <dbReference type="NCBI Taxonomy" id="147828"/>
    <lineage>
        <taxon>Eukaryota</taxon>
        <taxon>Metazoa</taxon>
        <taxon>Spiralia</taxon>
        <taxon>Lophotrochozoa</taxon>
        <taxon>Platyhelminthes</taxon>
        <taxon>Trematoda</taxon>
        <taxon>Digenea</taxon>
        <taxon>Opisthorchiida</taxon>
        <taxon>Opisthorchiata</taxon>
        <taxon>Opisthorchiidae</taxon>
        <taxon>Opisthorchis</taxon>
    </lineage>
</organism>
<feature type="compositionally biased region" description="Polar residues" evidence="8">
    <location>
        <begin position="339"/>
        <end position="349"/>
    </location>
</feature>
<evidence type="ECO:0000256" key="8">
    <source>
        <dbReference type="SAM" id="MobiDB-lite"/>
    </source>
</evidence>
<evidence type="ECO:0000256" key="3">
    <source>
        <dbReference type="ARBA" id="ARBA00023149"/>
    </source>
</evidence>
<feature type="region of interest" description="Disordered" evidence="8">
    <location>
        <begin position="320"/>
        <end position="357"/>
    </location>
</feature>
<evidence type="ECO:0000256" key="5">
    <source>
        <dbReference type="PIRSR" id="PIRSR623088-2"/>
    </source>
</evidence>
<evidence type="ECO:0000256" key="4">
    <source>
        <dbReference type="PIRSR" id="PIRSR623088-1"/>
    </source>
</evidence>
<evidence type="ECO:0000256" key="6">
    <source>
        <dbReference type="PIRSR" id="PIRSR623088-3"/>
    </source>
</evidence>
<proteinExistence type="inferred from homology"/>
<dbReference type="GO" id="GO:0007165">
    <property type="term" value="P:signal transduction"/>
    <property type="evidence" value="ECO:0007669"/>
    <property type="project" value="InterPro"/>
</dbReference>
<dbReference type="InterPro" id="IPR040844">
    <property type="entry name" value="PDE4_UCR"/>
</dbReference>
<feature type="compositionally biased region" description="Polar residues" evidence="8">
    <location>
        <begin position="255"/>
        <end position="267"/>
    </location>
</feature>
<evidence type="ECO:0000313" key="10">
    <source>
        <dbReference type="EMBL" id="TGZ56641.1"/>
    </source>
</evidence>
<feature type="domain" description="PDEase" evidence="9">
    <location>
        <begin position="375"/>
        <end position="705"/>
    </location>
</feature>
<dbReference type="Pfam" id="PF18100">
    <property type="entry name" value="PDE4_UCR"/>
    <property type="match status" value="1"/>
</dbReference>
<feature type="region of interest" description="Disordered" evidence="8">
    <location>
        <begin position="245"/>
        <end position="270"/>
    </location>
</feature>
<evidence type="ECO:0000256" key="7">
    <source>
        <dbReference type="RuleBase" id="RU363067"/>
    </source>
</evidence>
<dbReference type="PROSITE" id="PS51845">
    <property type="entry name" value="PDEASE_I_2"/>
    <property type="match status" value="1"/>
</dbReference>
<feature type="active site" description="Proton donor" evidence="4">
    <location>
        <position position="451"/>
    </location>
</feature>
<accession>A0A4S2L258</accession>
<reference evidence="10 11" key="1">
    <citation type="journal article" date="2019" name="BMC Genomics">
        <title>New insights from Opisthorchis felineus genome: update on genomics of the epidemiologically important liver flukes.</title>
        <authorList>
            <person name="Ershov N.I."/>
            <person name="Mordvinov V.A."/>
            <person name="Prokhortchouk E.B."/>
            <person name="Pakharukova M.Y."/>
            <person name="Gunbin K.V."/>
            <person name="Ustyantsev K."/>
            <person name="Genaev M.A."/>
            <person name="Blinov A.G."/>
            <person name="Mazur A."/>
            <person name="Boulygina E."/>
            <person name="Tsygankova S."/>
            <person name="Khrameeva E."/>
            <person name="Chekanov N."/>
            <person name="Fan G."/>
            <person name="Xiao A."/>
            <person name="Zhang H."/>
            <person name="Xu X."/>
            <person name="Yang H."/>
            <person name="Solovyev V."/>
            <person name="Lee S.M."/>
            <person name="Liu X."/>
            <person name="Afonnikov D.A."/>
            <person name="Skryabin K.G."/>
        </authorList>
    </citation>
    <scope>NUCLEOTIDE SEQUENCE [LARGE SCALE GENOMIC DNA]</scope>
    <source>
        <strain evidence="10">AK-0245</strain>
        <tissue evidence="10">Whole organism</tissue>
    </source>
</reference>
<keyword evidence="11" id="KW-1185">Reference proteome</keyword>
<evidence type="ECO:0000259" key="9">
    <source>
        <dbReference type="PROSITE" id="PS51845"/>
    </source>
</evidence>
<feature type="binding site" evidence="6">
    <location>
        <position position="610"/>
    </location>
    <ligand>
        <name>Zn(2+)</name>
        <dbReference type="ChEBI" id="CHEBI:29105"/>
        <label>1</label>
    </ligand>
</feature>
<dbReference type="EMBL" id="SJOL01009621">
    <property type="protein sequence ID" value="TGZ56641.1"/>
    <property type="molecule type" value="Genomic_DNA"/>
</dbReference>
<dbReference type="AlphaFoldDB" id="A0A4S2L258"/>
<dbReference type="EC" id="3.1.4.-" evidence="7"/>
<feature type="binding site" evidence="5">
    <location>
        <position position="492"/>
    </location>
    <ligand>
        <name>AMP</name>
        <dbReference type="ChEBI" id="CHEBI:456215"/>
    </ligand>
</feature>
<keyword evidence="3" id="KW-0114">cAMP</keyword>
<feature type="binding site" evidence="6">
    <location>
        <position position="491"/>
    </location>
    <ligand>
        <name>Zn(2+)</name>
        <dbReference type="ChEBI" id="CHEBI:29105"/>
        <label>1</label>
    </ligand>
</feature>
<feature type="binding site" evidence="5">
    <location>
        <begin position="451"/>
        <end position="455"/>
    </location>
    <ligand>
        <name>AMP</name>
        <dbReference type="ChEBI" id="CHEBI:456215"/>
    </ligand>
</feature>
<feature type="binding site" evidence="6">
    <location>
        <position position="492"/>
    </location>
    <ligand>
        <name>Zn(2+)</name>
        <dbReference type="ChEBI" id="CHEBI:29105"/>
        <label>2</label>
    </ligand>
</feature>
<dbReference type="PRINTS" id="PR00387">
    <property type="entry name" value="PDIESTERASE1"/>
</dbReference>
<keyword evidence="1 6" id="KW-0479">Metal-binding</keyword>
<dbReference type="Gene3D" id="1.10.1300.10">
    <property type="entry name" value="3'5'-cyclic nucleotide phosphodiesterase, catalytic domain"/>
    <property type="match status" value="1"/>
</dbReference>
<dbReference type="Proteomes" id="UP000308267">
    <property type="component" value="Unassembled WGS sequence"/>
</dbReference>
<feature type="binding site" evidence="6">
    <location>
        <position position="455"/>
    </location>
    <ligand>
        <name>Zn(2+)</name>
        <dbReference type="ChEBI" id="CHEBI:29105"/>
        <label>1</label>
    </ligand>
</feature>